<comment type="caution">
    <text evidence="1">The sequence shown here is derived from an EMBL/GenBank/DDBJ whole genome shotgun (WGS) entry which is preliminary data.</text>
</comment>
<reference evidence="1 2" key="2">
    <citation type="submission" date="2019-09" db="EMBL/GenBank/DDBJ databases">
        <authorList>
            <person name="Mazur A."/>
        </authorList>
    </citation>
    <scope>NUCLEOTIDE SEQUENCE [LARGE SCALE GENOMIC DNA]</scope>
    <source>
        <strain evidence="1 2">3729k</strain>
    </source>
</reference>
<dbReference type="AlphaFoldDB" id="A0A5B2Z929"/>
<dbReference type="RefSeq" id="WP_149860714.1">
    <property type="nucleotide sequence ID" value="NZ_VUOD01000005.1"/>
</dbReference>
<gene>
    <name evidence="1" type="ORF">F0415_08115</name>
</gene>
<evidence type="ECO:0000313" key="2">
    <source>
        <dbReference type="Proteomes" id="UP000322165"/>
    </source>
</evidence>
<proteinExistence type="predicted"/>
<accession>A0A5B2Z929</accession>
<name>A0A5B2Z929_9GAMM</name>
<evidence type="ECO:0000313" key="1">
    <source>
        <dbReference type="EMBL" id="KAA2284656.1"/>
    </source>
</evidence>
<protein>
    <submittedName>
        <fullName evidence="1">Uncharacterized protein</fullName>
    </submittedName>
</protein>
<organism evidence="1 2">
    <name type="scientific">Arenimonas fontis</name>
    <dbReference type="NCBI Taxonomy" id="2608255"/>
    <lineage>
        <taxon>Bacteria</taxon>
        <taxon>Pseudomonadati</taxon>
        <taxon>Pseudomonadota</taxon>
        <taxon>Gammaproteobacteria</taxon>
        <taxon>Lysobacterales</taxon>
        <taxon>Lysobacteraceae</taxon>
        <taxon>Arenimonas</taxon>
    </lineage>
</organism>
<dbReference type="EMBL" id="VUOD01000005">
    <property type="protein sequence ID" value="KAA2284656.1"/>
    <property type="molecule type" value="Genomic_DNA"/>
</dbReference>
<sequence length="181" mass="20477">MSFEIIPVWKQVTPELKQELREFWERNRALASGEQADMRADQAVCIGRDENGRVCAVGTAVLRILPRLRQPTYYYRQFFDPSKRGQHQTVPFVRRVCEVLQAWNAAQAEPEAIGVLAELQNRMLSGRYATAQVPEAGFTFIGYSPRGFPLFVSYFEGAVLKPPAPLRRTRQPGAAVGNVQH</sequence>
<dbReference type="Proteomes" id="UP000322165">
    <property type="component" value="Unassembled WGS sequence"/>
</dbReference>
<keyword evidence="2" id="KW-1185">Reference proteome</keyword>
<reference evidence="1 2" key="1">
    <citation type="submission" date="2019-09" db="EMBL/GenBank/DDBJ databases">
        <title>Arenimonas chukotkensis sp. nov., a bacterium isolated from Chukotka hot spring, Arctic region, Russia.</title>
        <authorList>
            <person name="Zayulina K.S."/>
            <person name="Prokofeva M.I."/>
            <person name="Elcheninov A.G."/>
            <person name="Novikov A."/>
            <person name="Kochetkova T.V."/>
            <person name="Kublanov I.V."/>
        </authorList>
    </citation>
    <scope>NUCLEOTIDE SEQUENCE [LARGE SCALE GENOMIC DNA]</scope>
    <source>
        <strain evidence="1 2">3729k</strain>
    </source>
</reference>